<dbReference type="AlphaFoldDB" id="A0A845FCR5"/>
<dbReference type="InterPro" id="IPR011042">
    <property type="entry name" value="6-blade_b-propeller_TolB-like"/>
</dbReference>
<dbReference type="InterPro" id="IPR011659">
    <property type="entry name" value="WD40"/>
</dbReference>
<protein>
    <submittedName>
        <fullName evidence="2">Uncharacterized protein</fullName>
    </submittedName>
</protein>
<dbReference type="GeneID" id="78007579"/>
<accession>A0A845FCR5</accession>
<dbReference type="PANTHER" id="PTHR36842">
    <property type="entry name" value="PROTEIN TOLB HOMOLOG"/>
    <property type="match status" value="1"/>
</dbReference>
<dbReference type="Pfam" id="PF07676">
    <property type="entry name" value="PD40"/>
    <property type="match status" value="1"/>
</dbReference>
<dbReference type="Proteomes" id="UP000450457">
    <property type="component" value="Unassembled WGS sequence"/>
</dbReference>
<organism evidence="2 3">
    <name type="scientific">Halobacillus litoralis</name>
    <dbReference type="NCBI Taxonomy" id="45668"/>
    <lineage>
        <taxon>Bacteria</taxon>
        <taxon>Bacillati</taxon>
        <taxon>Bacillota</taxon>
        <taxon>Bacilli</taxon>
        <taxon>Bacillales</taxon>
        <taxon>Bacillaceae</taxon>
        <taxon>Halobacillus</taxon>
    </lineage>
</organism>
<sequence length="342" mass="38668">MSLKKKNLLFISGVFILYLCLYWTGTFAATPTGYTGIGKEPALSPNDEELTFTYFQNDHGALYSAPIEGGMAKLLLKPEEGKDDLQPAYSPDGESLLFLREWEGEEHMHKQLMLYKDGGLRPLLGEEEYVPYAAFAPDGEHVYFVKNSKYTETYNNRTQPNGFDIYKMNLNTEEIEQITNMNTVSISSLQIIEGGKKLMYSKSYETSSIKILDLESGKTKTILPVSSDYSKAQSPTLSSPTRSPEGKVIAFADVASKSSNGTFQYEIFTMDTKGENIKQITNFSDYAGHPRFFQHSNHLLVTVDRNFAGREPDYEYWVVERDGSNRKEIHINIPEKETEPPS</sequence>
<name>A0A845FCR5_9BACI</name>
<reference evidence="2 3" key="1">
    <citation type="submission" date="2019-11" db="EMBL/GenBank/DDBJ databases">
        <title>Genome sequences of 17 halophilic strains isolated from different environments.</title>
        <authorList>
            <person name="Furrow R.E."/>
        </authorList>
    </citation>
    <scope>NUCLEOTIDE SEQUENCE [LARGE SCALE GENOMIC DNA]</scope>
    <source>
        <strain evidence="2 3">SL-4</strain>
    </source>
</reference>
<proteinExistence type="inferred from homology"/>
<dbReference type="PANTHER" id="PTHR36842:SF1">
    <property type="entry name" value="PROTEIN TOLB"/>
    <property type="match status" value="1"/>
</dbReference>
<comment type="caution">
    <text evidence="2">The sequence shown here is derived from an EMBL/GenBank/DDBJ whole genome shotgun (WGS) entry which is preliminary data.</text>
</comment>
<gene>
    <name evidence="2" type="ORF">GLW00_11255</name>
</gene>
<dbReference type="OrthoDB" id="2386786at2"/>
<dbReference type="SUPFAM" id="SSF82171">
    <property type="entry name" value="DPP6 N-terminal domain-like"/>
    <property type="match status" value="1"/>
</dbReference>
<comment type="similarity">
    <text evidence="1">Belongs to the TolB family.</text>
</comment>
<evidence type="ECO:0000313" key="2">
    <source>
        <dbReference type="EMBL" id="MYL71436.1"/>
    </source>
</evidence>
<evidence type="ECO:0000256" key="1">
    <source>
        <dbReference type="ARBA" id="ARBA00009820"/>
    </source>
</evidence>
<dbReference type="Gene3D" id="2.120.10.30">
    <property type="entry name" value="TolB, C-terminal domain"/>
    <property type="match status" value="2"/>
</dbReference>
<evidence type="ECO:0000313" key="3">
    <source>
        <dbReference type="Proteomes" id="UP000450457"/>
    </source>
</evidence>
<dbReference type="EMBL" id="WMFA01000003">
    <property type="protein sequence ID" value="MYL71436.1"/>
    <property type="molecule type" value="Genomic_DNA"/>
</dbReference>
<dbReference type="RefSeq" id="WP_160914105.1">
    <property type="nucleotide sequence ID" value="NZ_WMFA01000003.1"/>
</dbReference>